<accession>A0A9P6ZVE3</accession>
<dbReference type="Gene3D" id="3.40.50.790">
    <property type="match status" value="1"/>
</dbReference>
<dbReference type="InterPro" id="IPR016095">
    <property type="entry name" value="Ribosomal_uL1_3-a/b-sand"/>
</dbReference>
<evidence type="ECO:0000256" key="2">
    <source>
        <dbReference type="ARBA" id="ARBA00022499"/>
    </source>
</evidence>
<evidence type="ECO:0000256" key="11">
    <source>
        <dbReference type="SAM" id="MobiDB-lite"/>
    </source>
</evidence>
<keyword evidence="12" id="KW-0689">Ribosomal protein</keyword>
<dbReference type="AlphaFoldDB" id="A0A9P6ZVE3"/>
<dbReference type="InterPro" id="IPR028364">
    <property type="entry name" value="Ribosomal_uL1/biogenesis"/>
</dbReference>
<dbReference type="SUPFAM" id="SSF56808">
    <property type="entry name" value="Ribosomal protein L1"/>
    <property type="match status" value="1"/>
</dbReference>
<dbReference type="GO" id="GO:0005840">
    <property type="term" value="C:ribosome"/>
    <property type="evidence" value="ECO:0007669"/>
    <property type="project" value="UniProtKB-KW"/>
</dbReference>
<evidence type="ECO:0000256" key="1">
    <source>
        <dbReference type="ARBA" id="ARBA00004604"/>
    </source>
</evidence>
<protein>
    <recommendedName>
        <fullName evidence="10">Ribosomal L1 domain-containing protein 1</fullName>
    </recommendedName>
</protein>
<keyword evidence="5" id="KW-0007">Acetylation</keyword>
<evidence type="ECO:0000313" key="13">
    <source>
        <dbReference type="Proteomes" id="UP000714275"/>
    </source>
</evidence>
<organism evidence="12 13">
    <name type="scientific">Suillus placidus</name>
    <dbReference type="NCBI Taxonomy" id="48579"/>
    <lineage>
        <taxon>Eukaryota</taxon>
        <taxon>Fungi</taxon>
        <taxon>Dikarya</taxon>
        <taxon>Basidiomycota</taxon>
        <taxon>Agaricomycotina</taxon>
        <taxon>Agaricomycetes</taxon>
        <taxon>Agaricomycetidae</taxon>
        <taxon>Boletales</taxon>
        <taxon>Suillineae</taxon>
        <taxon>Suillaceae</taxon>
        <taxon>Suillus</taxon>
    </lineage>
</organism>
<keyword evidence="7" id="KW-0539">Nucleus</keyword>
<proteinExistence type="inferred from homology"/>
<name>A0A9P6ZVE3_9AGAM</name>
<dbReference type="GO" id="GO:0005730">
    <property type="term" value="C:nucleolus"/>
    <property type="evidence" value="ECO:0007669"/>
    <property type="project" value="UniProtKB-SubCell"/>
</dbReference>
<feature type="compositionally biased region" description="Acidic residues" evidence="11">
    <location>
        <begin position="268"/>
        <end position="282"/>
    </location>
</feature>
<dbReference type="InterPro" id="IPR023674">
    <property type="entry name" value="Ribosomal_uL1-like"/>
</dbReference>
<dbReference type="EMBL" id="JABBWD010000022">
    <property type="protein sequence ID" value="KAG1777231.1"/>
    <property type="molecule type" value="Genomic_DNA"/>
</dbReference>
<evidence type="ECO:0000256" key="8">
    <source>
        <dbReference type="ARBA" id="ARBA00054167"/>
    </source>
</evidence>
<feature type="compositionally biased region" description="Basic and acidic residues" evidence="11">
    <location>
        <begin position="295"/>
        <end position="318"/>
    </location>
</feature>
<evidence type="ECO:0000256" key="4">
    <source>
        <dbReference type="ARBA" id="ARBA00022843"/>
    </source>
</evidence>
<evidence type="ECO:0000256" key="5">
    <source>
        <dbReference type="ARBA" id="ARBA00022990"/>
    </source>
</evidence>
<gene>
    <name evidence="12" type="ORF">EV702DRAFT_1104075</name>
</gene>
<comment type="similarity">
    <text evidence="9">Belongs to the universal ribosomal protein uL1 family. Highly divergent.</text>
</comment>
<comment type="function">
    <text evidence="8">Regulates cellular senescence through inhibition of PTEN translation. Acts as a pro-apoptotic regulator in response to DNA damage.</text>
</comment>
<keyword evidence="13" id="KW-1185">Reference proteome</keyword>
<comment type="subcellular location">
    <subcellularLocation>
        <location evidence="1">Nucleus</location>
        <location evidence="1">Nucleolus</location>
    </subcellularLocation>
</comment>
<dbReference type="OrthoDB" id="10251727at2759"/>
<dbReference type="CDD" id="cd00403">
    <property type="entry name" value="Ribosomal_L1"/>
    <property type="match status" value="1"/>
</dbReference>
<reference evidence="12" key="1">
    <citation type="journal article" date="2020" name="New Phytol.">
        <title>Comparative genomics reveals dynamic genome evolution in host specialist ectomycorrhizal fungi.</title>
        <authorList>
            <person name="Lofgren L.A."/>
            <person name="Nguyen N.H."/>
            <person name="Vilgalys R."/>
            <person name="Ruytinx J."/>
            <person name="Liao H.L."/>
            <person name="Branco S."/>
            <person name="Kuo A."/>
            <person name="LaButti K."/>
            <person name="Lipzen A."/>
            <person name="Andreopoulos W."/>
            <person name="Pangilinan J."/>
            <person name="Riley R."/>
            <person name="Hundley H."/>
            <person name="Na H."/>
            <person name="Barry K."/>
            <person name="Grigoriev I.V."/>
            <person name="Stajich J.E."/>
            <person name="Kennedy P.G."/>
        </authorList>
    </citation>
    <scope>NUCLEOTIDE SEQUENCE</scope>
    <source>
        <strain evidence="12">DOB743</strain>
    </source>
</reference>
<evidence type="ECO:0000256" key="3">
    <source>
        <dbReference type="ARBA" id="ARBA00022553"/>
    </source>
</evidence>
<dbReference type="Pfam" id="PF00687">
    <property type="entry name" value="Ribosomal_L1"/>
    <property type="match status" value="1"/>
</dbReference>
<evidence type="ECO:0000313" key="12">
    <source>
        <dbReference type="EMBL" id="KAG1777231.1"/>
    </source>
</evidence>
<dbReference type="Proteomes" id="UP000714275">
    <property type="component" value="Unassembled WGS sequence"/>
</dbReference>
<feature type="region of interest" description="Disordered" evidence="11">
    <location>
        <begin position="253"/>
        <end position="353"/>
    </location>
</feature>
<keyword evidence="2" id="KW-1017">Isopeptide bond</keyword>
<evidence type="ECO:0000256" key="6">
    <source>
        <dbReference type="ARBA" id="ARBA00023054"/>
    </source>
</evidence>
<dbReference type="FunFam" id="3.40.50.790:FF:000004">
    <property type="entry name" value="Ribosomal L1 domain-containing 1-like 1"/>
    <property type="match status" value="1"/>
</dbReference>
<comment type="caution">
    <text evidence="12">The sequence shown here is derived from an EMBL/GenBank/DDBJ whole genome shotgun (WGS) entry which is preliminary data.</text>
</comment>
<evidence type="ECO:0000256" key="7">
    <source>
        <dbReference type="ARBA" id="ARBA00023242"/>
    </source>
</evidence>
<evidence type="ECO:0000256" key="9">
    <source>
        <dbReference type="ARBA" id="ARBA00061550"/>
    </source>
</evidence>
<sequence>MAKTELIDSHISVKQCTRAVRALHAYASKKQKEQEENELLPSNEQYVWLQITVKRMHPEHKSNHSKCTPLEHSLIDPRLTPVCLITKDPQREYKDLLESHKIKFISRVVGITKLKGKFKSYEARRMLLKENGMFLADERVIPLLPSLLGKKWFDAKKQPIPVCLTRKDLKGELERAIESTYMHQNRGTCTSVKIGLLSHTPEKMLDNIKISLPAIVNNIKGNWDNVQSLHIKTNTSISLPIWTCELGDATGGRWDGMVQSKDASEESKSDEDSDSGDTDMDLEEHAPEVPVSKGKSKDVTKPLDEIVEKSVTPKEVKQKRSTAGAEKKKAKIMKGGPAKSAKGVLIGKKPGRP</sequence>
<keyword evidence="12" id="KW-0687">Ribonucleoprotein</keyword>
<keyword evidence="3" id="KW-0597">Phosphoprotein</keyword>
<keyword evidence="4" id="KW-0832">Ubl conjugation</keyword>
<evidence type="ECO:0000256" key="10">
    <source>
        <dbReference type="ARBA" id="ARBA00070787"/>
    </source>
</evidence>
<keyword evidence="6" id="KW-0175">Coiled coil</keyword>